<dbReference type="Proteomes" id="UP000031368">
    <property type="component" value="Plasmid pRgalR602b"/>
</dbReference>
<geneLocation type="plasmid" evidence="1 2">
    <name>pRgalR602b</name>
</geneLocation>
<proteinExistence type="predicted"/>
<dbReference type="HOGENOM" id="CLU_3065458_0_0_5"/>
<name>A0A0B4XAR5_9HYPH</name>
<evidence type="ECO:0000313" key="2">
    <source>
        <dbReference type="Proteomes" id="UP000031368"/>
    </source>
</evidence>
<keyword evidence="2" id="KW-1185">Reference proteome</keyword>
<evidence type="ECO:0000313" key="1">
    <source>
        <dbReference type="EMBL" id="AJD43840.1"/>
    </source>
</evidence>
<dbReference type="KEGG" id="rga:RGR602_PB00306"/>
<sequence length="53" mass="5870">MLAREKWIGIVAITDRELPICIPLRHSSKFTEPLQMQVADNGMFSAKPVASDG</sequence>
<gene>
    <name evidence="1" type="ORF">RGR602_PB00306</name>
</gene>
<dbReference type="AlphaFoldDB" id="A0A0B4XAR5"/>
<accession>A0A0B4XAR5</accession>
<organism evidence="1 2">
    <name type="scientific">Rhizobium gallicum bv. gallicum R602sp</name>
    <dbReference type="NCBI Taxonomy" id="1041138"/>
    <lineage>
        <taxon>Bacteria</taxon>
        <taxon>Pseudomonadati</taxon>
        <taxon>Pseudomonadota</taxon>
        <taxon>Alphaproteobacteria</taxon>
        <taxon>Hyphomicrobiales</taxon>
        <taxon>Rhizobiaceae</taxon>
        <taxon>Rhizobium/Agrobacterium group</taxon>
        <taxon>Rhizobium</taxon>
    </lineage>
</organism>
<keyword evidence="1" id="KW-0614">Plasmid</keyword>
<protein>
    <submittedName>
        <fullName evidence="1">Uncharacterized protein</fullName>
    </submittedName>
</protein>
<reference evidence="1 2" key="1">
    <citation type="submission" date="2013-11" db="EMBL/GenBank/DDBJ databases">
        <title>Complete genome sequence of Rhizobium gallicum bv. gallicum R602.</title>
        <authorList>
            <person name="Bustos P."/>
            <person name="Santamaria R.I."/>
            <person name="Lozano L."/>
            <person name="Acosta J.L."/>
            <person name="Ormeno-Orrillo E."/>
            <person name="Rogel M.A."/>
            <person name="Romero D."/>
            <person name="Cevallos M.A."/>
            <person name="Martinez-Romero E."/>
            <person name="Gonzalez V."/>
        </authorList>
    </citation>
    <scope>NUCLEOTIDE SEQUENCE [LARGE SCALE GENOMIC DNA]</scope>
    <source>
        <strain evidence="1 2">R602</strain>
        <plasmid evidence="1 2">pRgalR602b</plasmid>
    </source>
</reference>
<dbReference type="EMBL" id="CP006879">
    <property type="protein sequence ID" value="AJD43840.1"/>
    <property type="molecule type" value="Genomic_DNA"/>
</dbReference>